<sequence length="114" mass="13177">MADRVLRGSRLGAVSYETDRNHDLAPRQIARYRTENGEEFEVPFADDAEIPHTWLCRNGLEGTLIEGDAPEPKKVKPPRTHWDMLLERRSIEELEELLKERLELLRAKRRGAGS</sequence>
<dbReference type="Proteomes" id="UP000325690">
    <property type="component" value="Unassembled WGS sequence"/>
</dbReference>
<comment type="caution">
    <text evidence="4">The sequence shown here is derived from an EMBL/GenBank/DDBJ whole genome shotgun (WGS) entry which is preliminary data.</text>
</comment>
<evidence type="ECO:0000313" key="5">
    <source>
        <dbReference type="Proteomes" id="UP000325690"/>
    </source>
</evidence>
<dbReference type="Pfam" id="PF13397">
    <property type="entry name" value="RbpA"/>
    <property type="match status" value="1"/>
</dbReference>
<keyword evidence="1 3" id="KW-0805">Transcription regulation</keyword>
<evidence type="ECO:0000313" key="4">
    <source>
        <dbReference type="EMBL" id="KAB7752388.1"/>
    </source>
</evidence>
<comment type="similarity">
    <text evidence="3">Belongs to the RNA polymerase-binding protein RbpA family.</text>
</comment>
<comment type="function">
    <text evidence="3">Binds to RNA polymerase (RNAP), stimulating transcription from principal, but not alternative sigma factor promoters.</text>
</comment>
<evidence type="ECO:0000256" key="1">
    <source>
        <dbReference type="ARBA" id="ARBA00023015"/>
    </source>
</evidence>
<accession>A0A5N5USQ9</accession>
<keyword evidence="2 3" id="KW-0804">Transcription</keyword>
<dbReference type="HAMAP" id="MF_01483">
    <property type="entry name" value="RbpA"/>
    <property type="match status" value="1"/>
</dbReference>
<dbReference type="AlphaFoldDB" id="A0A5N5USQ9"/>
<dbReference type="InterPro" id="IPR038638">
    <property type="entry name" value="RbpA_sf"/>
</dbReference>
<organism evidence="4 5">
    <name type="scientific">Mycolicibacterium phlei DSM 43239 = CCUG 21000</name>
    <dbReference type="NCBI Taxonomy" id="1226750"/>
    <lineage>
        <taxon>Bacteria</taxon>
        <taxon>Bacillati</taxon>
        <taxon>Actinomycetota</taxon>
        <taxon>Actinomycetes</taxon>
        <taxon>Mycobacteriales</taxon>
        <taxon>Mycobacteriaceae</taxon>
        <taxon>Mycolicibacterium</taxon>
    </lineage>
</organism>
<name>A0A5N5USQ9_MYCPH</name>
<dbReference type="GO" id="GO:0045893">
    <property type="term" value="P:positive regulation of DNA-templated transcription"/>
    <property type="evidence" value="ECO:0007669"/>
    <property type="project" value="UniProtKB-UniRule"/>
</dbReference>
<evidence type="ECO:0000256" key="2">
    <source>
        <dbReference type="ARBA" id="ARBA00023163"/>
    </source>
</evidence>
<dbReference type="GO" id="GO:0001000">
    <property type="term" value="F:bacterial-type RNA polymerase core enzyme binding"/>
    <property type="evidence" value="ECO:0007669"/>
    <property type="project" value="UniProtKB-UniRule"/>
</dbReference>
<protein>
    <recommendedName>
        <fullName evidence="3">RNA polymerase-binding protein RbpA</fullName>
    </recommendedName>
</protein>
<dbReference type="EMBL" id="ANBP01000044">
    <property type="protein sequence ID" value="KAB7752388.1"/>
    <property type="molecule type" value="Genomic_DNA"/>
</dbReference>
<comment type="subunit">
    <text evidence="3">Forms a complex with the RNAP catalytic core and with free principal sigma factors.</text>
</comment>
<dbReference type="GeneID" id="74302917"/>
<reference evidence="4 5" key="1">
    <citation type="submission" date="2012-10" db="EMBL/GenBank/DDBJ databases">
        <title>The draft sequence of the Mycobacterium pheli genome.</title>
        <authorList>
            <person name="Pettersson B.M.F."/>
            <person name="Das S."/>
            <person name="Dasgupta S."/>
            <person name="Bhattacharya A."/>
            <person name="Kirsebom L.A."/>
        </authorList>
    </citation>
    <scope>NUCLEOTIDE SEQUENCE [LARGE SCALE GENOMIC DNA]</scope>
    <source>
        <strain evidence="4 5">CCUG 21000</strain>
    </source>
</reference>
<comment type="caution">
    <text evidence="3">Lacks conserved residue(s) required for the propagation of feature annotation.</text>
</comment>
<dbReference type="InterPro" id="IPR025182">
    <property type="entry name" value="RNApol-bd_RbpA"/>
</dbReference>
<keyword evidence="5" id="KW-1185">Reference proteome</keyword>
<dbReference type="FunFam" id="2.20.28.270:FF:000001">
    <property type="entry name" value="RNA polymerase-binding protein RbpA"/>
    <property type="match status" value="1"/>
</dbReference>
<proteinExistence type="inferred from homology"/>
<dbReference type="Gene3D" id="2.20.28.270">
    <property type="entry name" value="RNA polymerase-binding protein A"/>
    <property type="match status" value="1"/>
</dbReference>
<gene>
    <name evidence="3" type="primary">rbpA</name>
    <name evidence="4" type="ORF">MPHL21000_20655</name>
</gene>
<dbReference type="RefSeq" id="WP_003887609.1">
    <property type="nucleotide sequence ID" value="NZ_ANBO01000043.1"/>
</dbReference>
<evidence type="ECO:0000256" key="3">
    <source>
        <dbReference type="HAMAP-Rule" id="MF_01483"/>
    </source>
</evidence>